<feature type="compositionally biased region" description="Low complexity" evidence="1">
    <location>
        <begin position="158"/>
        <end position="170"/>
    </location>
</feature>
<protein>
    <submittedName>
        <fullName evidence="2">Uncharacterized protein</fullName>
    </submittedName>
</protein>
<feature type="compositionally biased region" description="Low complexity" evidence="1">
    <location>
        <begin position="38"/>
        <end position="47"/>
    </location>
</feature>
<evidence type="ECO:0000256" key="1">
    <source>
        <dbReference type="SAM" id="MobiDB-lite"/>
    </source>
</evidence>
<evidence type="ECO:0000313" key="2">
    <source>
        <dbReference type="EMBL" id="KAF3765589.1"/>
    </source>
</evidence>
<organism evidence="2 3">
    <name type="scientific">Cryphonectria parasitica (strain ATCC 38755 / EP155)</name>
    <dbReference type="NCBI Taxonomy" id="660469"/>
    <lineage>
        <taxon>Eukaryota</taxon>
        <taxon>Fungi</taxon>
        <taxon>Dikarya</taxon>
        <taxon>Ascomycota</taxon>
        <taxon>Pezizomycotina</taxon>
        <taxon>Sordariomycetes</taxon>
        <taxon>Sordariomycetidae</taxon>
        <taxon>Diaporthales</taxon>
        <taxon>Cryphonectriaceae</taxon>
        <taxon>Cryphonectria-Endothia species complex</taxon>
        <taxon>Cryphonectria</taxon>
    </lineage>
</organism>
<accession>A0A9P5CNL3</accession>
<feature type="region of interest" description="Disordered" evidence="1">
    <location>
        <begin position="28"/>
        <end position="170"/>
    </location>
</feature>
<dbReference type="Proteomes" id="UP000803844">
    <property type="component" value="Unassembled WGS sequence"/>
</dbReference>
<evidence type="ECO:0000313" key="3">
    <source>
        <dbReference type="Proteomes" id="UP000803844"/>
    </source>
</evidence>
<feature type="compositionally biased region" description="Pro residues" evidence="1">
    <location>
        <begin position="141"/>
        <end position="157"/>
    </location>
</feature>
<keyword evidence="3" id="KW-1185">Reference proteome</keyword>
<reference evidence="2" key="1">
    <citation type="journal article" date="2020" name="Phytopathology">
        <title>Genome sequence of the chestnut blight fungus Cryphonectria parasitica EP155: A fundamental resource for an archetypical invasive plant pathogen.</title>
        <authorList>
            <person name="Crouch J.A."/>
            <person name="Dawe A."/>
            <person name="Aerts A."/>
            <person name="Barry K."/>
            <person name="Churchill A.C.L."/>
            <person name="Grimwood J."/>
            <person name="Hillman B."/>
            <person name="Milgroom M.G."/>
            <person name="Pangilinan J."/>
            <person name="Smith M."/>
            <person name="Salamov A."/>
            <person name="Schmutz J."/>
            <person name="Yadav J."/>
            <person name="Grigoriev I.V."/>
            <person name="Nuss D."/>
        </authorList>
    </citation>
    <scope>NUCLEOTIDE SEQUENCE</scope>
    <source>
        <strain evidence="2">EP155</strain>
    </source>
</reference>
<feature type="non-terminal residue" evidence="2">
    <location>
        <position position="170"/>
    </location>
</feature>
<gene>
    <name evidence="2" type="ORF">M406DRAFT_355979</name>
</gene>
<feature type="compositionally biased region" description="Polar residues" evidence="1">
    <location>
        <begin position="118"/>
        <end position="131"/>
    </location>
</feature>
<proteinExistence type="predicted"/>
<dbReference type="RefSeq" id="XP_040776550.1">
    <property type="nucleotide sequence ID" value="XM_040923313.1"/>
</dbReference>
<dbReference type="GeneID" id="63840442"/>
<sequence length="170" mass="18561">MPDMSRLDALLVSCLDAVESYWVTDHRTSTYSSEDAPSPKSTPTTPSVQDMAKSFRRSSSIRSSFDQRDSIPDAMAQRPEEPITFEAALNLPLRPLETIKDEDISLKPGSHMSPPQPRLNTNRGLRGSTQRPAPIYSLFPPASPPPTKSLPPIPPVRSPLRPGPSGLSTS</sequence>
<dbReference type="AlphaFoldDB" id="A0A9P5CNL3"/>
<name>A0A9P5CNL3_CRYP1</name>
<dbReference type="EMBL" id="MU032347">
    <property type="protein sequence ID" value="KAF3765589.1"/>
    <property type="molecule type" value="Genomic_DNA"/>
</dbReference>
<comment type="caution">
    <text evidence="2">The sequence shown here is derived from an EMBL/GenBank/DDBJ whole genome shotgun (WGS) entry which is preliminary data.</text>
</comment>